<keyword evidence="2" id="KW-1185">Reference proteome</keyword>
<dbReference type="PANTHER" id="PTHR37984:SF5">
    <property type="entry name" value="PROTEIN NYNRIN-LIKE"/>
    <property type="match status" value="1"/>
</dbReference>
<evidence type="ECO:0000313" key="2">
    <source>
        <dbReference type="Proteomes" id="UP000507470"/>
    </source>
</evidence>
<proteinExistence type="predicted"/>
<dbReference type="InterPro" id="IPR050951">
    <property type="entry name" value="Retrovirus_Pol_polyprotein"/>
</dbReference>
<dbReference type="InterPro" id="IPR043128">
    <property type="entry name" value="Rev_trsase/Diguanyl_cyclase"/>
</dbReference>
<dbReference type="Proteomes" id="UP000507470">
    <property type="component" value="Unassembled WGS sequence"/>
</dbReference>
<dbReference type="Gene3D" id="3.30.70.270">
    <property type="match status" value="1"/>
</dbReference>
<sequence>MPFGIRSAQEVYQKRISQIFENLEGVETDIDDIIIWGQTEEEHDRRLQTVLRKCEDTGKLMFVPDMLSRAYIKDDKDNISDDIECFINMVIKSMPVSDKKIEEIKDETEKDDKLSIVRKYIREGWPEHTTYPIKLMNFGTVKMNLRNTKESF</sequence>
<dbReference type="EMBL" id="CACVKT020003176">
    <property type="protein sequence ID" value="CAC5382215.1"/>
    <property type="molecule type" value="Genomic_DNA"/>
</dbReference>
<dbReference type="AlphaFoldDB" id="A0A6J8BE60"/>
<gene>
    <name evidence="1" type="ORF">MCOR_18064</name>
</gene>
<dbReference type="OrthoDB" id="5807442at2759"/>
<dbReference type="PANTHER" id="PTHR37984">
    <property type="entry name" value="PROTEIN CBG26694"/>
    <property type="match status" value="1"/>
</dbReference>
<name>A0A6J8BE60_MYTCO</name>
<dbReference type="SUPFAM" id="SSF56672">
    <property type="entry name" value="DNA/RNA polymerases"/>
    <property type="match status" value="1"/>
</dbReference>
<dbReference type="InterPro" id="IPR043502">
    <property type="entry name" value="DNA/RNA_pol_sf"/>
</dbReference>
<accession>A0A6J8BE60</accession>
<organism evidence="1 2">
    <name type="scientific">Mytilus coruscus</name>
    <name type="common">Sea mussel</name>
    <dbReference type="NCBI Taxonomy" id="42192"/>
    <lineage>
        <taxon>Eukaryota</taxon>
        <taxon>Metazoa</taxon>
        <taxon>Spiralia</taxon>
        <taxon>Lophotrochozoa</taxon>
        <taxon>Mollusca</taxon>
        <taxon>Bivalvia</taxon>
        <taxon>Autobranchia</taxon>
        <taxon>Pteriomorphia</taxon>
        <taxon>Mytilida</taxon>
        <taxon>Mytiloidea</taxon>
        <taxon>Mytilidae</taxon>
        <taxon>Mytilinae</taxon>
        <taxon>Mytilus</taxon>
    </lineage>
</organism>
<reference evidence="1 2" key="1">
    <citation type="submission" date="2020-06" db="EMBL/GenBank/DDBJ databases">
        <authorList>
            <person name="Li R."/>
            <person name="Bekaert M."/>
        </authorList>
    </citation>
    <scope>NUCLEOTIDE SEQUENCE [LARGE SCALE GENOMIC DNA]</scope>
    <source>
        <strain evidence="2">wild</strain>
    </source>
</reference>
<protein>
    <recommendedName>
        <fullName evidence="3">Reverse transcriptase domain-containing protein</fullName>
    </recommendedName>
</protein>
<evidence type="ECO:0000313" key="1">
    <source>
        <dbReference type="EMBL" id="CAC5382215.1"/>
    </source>
</evidence>
<evidence type="ECO:0008006" key="3">
    <source>
        <dbReference type="Google" id="ProtNLM"/>
    </source>
</evidence>